<dbReference type="InterPro" id="IPR045038">
    <property type="entry name" value="AIG2-like"/>
</dbReference>
<evidence type="ECO:0000313" key="5">
    <source>
        <dbReference type="EMBL" id="EAU38752.1"/>
    </source>
</evidence>
<reference evidence="6" key="1">
    <citation type="submission" date="2005-09" db="EMBL/GenBank/DDBJ databases">
        <title>Annotation of the Aspergillus terreus NIH2624 genome.</title>
        <authorList>
            <person name="Birren B.W."/>
            <person name="Lander E.S."/>
            <person name="Galagan J.E."/>
            <person name="Nusbaum C."/>
            <person name="Devon K."/>
            <person name="Henn M."/>
            <person name="Ma L.-J."/>
            <person name="Jaffe D.B."/>
            <person name="Butler J."/>
            <person name="Alvarez P."/>
            <person name="Gnerre S."/>
            <person name="Grabherr M."/>
            <person name="Kleber M."/>
            <person name="Mauceli E.W."/>
            <person name="Brockman W."/>
            <person name="Rounsley S."/>
            <person name="Young S.K."/>
            <person name="LaButti K."/>
            <person name="Pushparaj V."/>
            <person name="DeCaprio D."/>
            <person name="Crawford M."/>
            <person name="Koehrsen M."/>
            <person name="Engels R."/>
            <person name="Montgomery P."/>
            <person name="Pearson M."/>
            <person name="Howarth C."/>
            <person name="Larson L."/>
            <person name="Luoma S."/>
            <person name="White J."/>
            <person name="Alvarado L."/>
            <person name="Kodira C.D."/>
            <person name="Zeng Q."/>
            <person name="Oleary S."/>
            <person name="Yandava C."/>
            <person name="Denning D.W."/>
            <person name="Nierman W.C."/>
            <person name="Milne T."/>
            <person name="Madden K."/>
        </authorList>
    </citation>
    <scope>NUCLEOTIDE SEQUENCE [LARGE SCALE GENOMIC DNA]</scope>
    <source>
        <strain evidence="6">NIH 2624 / FGSC A1156</strain>
    </source>
</reference>
<protein>
    <recommendedName>
        <fullName evidence="3">Putative gamma-glutamylcyclotransferase</fullName>
    </recommendedName>
</protein>
<evidence type="ECO:0000256" key="3">
    <source>
        <dbReference type="ARBA" id="ARBA00030602"/>
    </source>
</evidence>
<dbReference type="EMBL" id="CH476594">
    <property type="protein sequence ID" value="EAU38752.1"/>
    <property type="molecule type" value="Genomic_DNA"/>
</dbReference>
<evidence type="ECO:0000256" key="2">
    <source>
        <dbReference type="ARBA" id="ARBA00022679"/>
    </source>
</evidence>
<dbReference type="InterPro" id="IPR036568">
    <property type="entry name" value="GGCT-like_sf"/>
</dbReference>
<dbReference type="Proteomes" id="UP000007963">
    <property type="component" value="Unassembled WGS sequence"/>
</dbReference>
<dbReference type="STRING" id="341663.Q0D1S8"/>
<accession>Q0D1S8</accession>
<comment type="similarity">
    <text evidence="1">Belongs to the gamma-glutamylcyclotransferase family.</text>
</comment>
<dbReference type="PANTHER" id="PTHR31544">
    <property type="entry name" value="AIG2-LIKE PROTEIN D"/>
    <property type="match status" value="1"/>
</dbReference>
<dbReference type="HOGENOM" id="CLU_092543_0_1_1"/>
<dbReference type="OrthoDB" id="3262926at2759"/>
<dbReference type="Gene3D" id="3.10.490.10">
    <property type="entry name" value="Gamma-glutamyl cyclotransferase-like"/>
    <property type="match status" value="1"/>
</dbReference>
<proteinExistence type="inferred from homology"/>
<dbReference type="PANTHER" id="PTHR31544:SF4">
    <property type="entry name" value="GAMMA-GLUTAMYLCYCLOTRANSFERASE-RELATED"/>
    <property type="match status" value="1"/>
</dbReference>
<dbReference type="InterPro" id="IPR013024">
    <property type="entry name" value="GGCT-like"/>
</dbReference>
<evidence type="ECO:0000256" key="1">
    <source>
        <dbReference type="ARBA" id="ARBA00008861"/>
    </source>
</evidence>
<evidence type="ECO:0000313" key="6">
    <source>
        <dbReference type="Proteomes" id="UP000007963"/>
    </source>
</evidence>
<dbReference type="InterPro" id="IPR009288">
    <property type="entry name" value="AIG2-like_dom"/>
</dbReference>
<dbReference type="GO" id="GO:0016740">
    <property type="term" value="F:transferase activity"/>
    <property type="evidence" value="ECO:0007669"/>
    <property type="project" value="UniProtKB-KW"/>
</dbReference>
<organism evidence="5 6">
    <name type="scientific">Aspergillus terreus (strain NIH 2624 / FGSC A1156)</name>
    <dbReference type="NCBI Taxonomy" id="341663"/>
    <lineage>
        <taxon>Eukaryota</taxon>
        <taxon>Fungi</taxon>
        <taxon>Dikarya</taxon>
        <taxon>Ascomycota</taxon>
        <taxon>Pezizomycotina</taxon>
        <taxon>Eurotiomycetes</taxon>
        <taxon>Eurotiomycetidae</taxon>
        <taxon>Eurotiales</taxon>
        <taxon>Aspergillaceae</taxon>
        <taxon>Aspergillus</taxon>
        <taxon>Aspergillus subgen. Circumdati</taxon>
    </lineage>
</organism>
<gene>
    <name evidence="5" type="ORF">ATEG_00106</name>
</gene>
<dbReference type="AlphaFoldDB" id="Q0D1S8"/>
<dbReference type="GeneID" id="4354863"/>
<dbReference type="RefSeq" id="XP_001210192.1">
    <property type="nucleotide sequence ID" value="XM_001210192.1"/>
</dbReference>
<sequence>MAEDTPPNPPNIPPPSLMVRKFMRWAGSLETEDTKEHRPFNEKWFFFYGTLTNPETLMRVLERSEIPELPHAIIFGREILYWGQYPAAVQGAADHPIDGVVCKIETQEELDQLEAYETKMYQAEGCTAWLDDDTEIPGFLFVWDGDTELLSQSPGKV</sequence>
<evidence type="ECO:0000259" key="4">
    <source>
        <dbReference type="Pfam" id="PF06094"/>
    </source>
</evidence>
<dbReference type="OMA" id="AYTWHRC"/>
<dbReference type="SUPFAM" id="SSF110857">
    <property type="entry name" value="Gamma-glutamyl cyclotransferase-like"/>
    <property type="match status" value="1"/>
</dbReference>
<dbReference type="CDD" id="cd06661">
    <property type="entry name" value="GGCT_like"/>
    <property type="match status" value="1"/>
</dbReference>
<name>Q0D1S8_ASPTN</name>
<keyword evidence="2" id="KW-0808">Transferase</keyword>
<dbReference type="VEuPathDB" id="FungiDB:ATEG_00106"/>
<dbReference type="Pfam" id="PF06094">
    <property type="entry name" value="GGACT"/>
    <property type="match status" value="1"/>
</dbReference>
<feature type="domain" description="Gamma-glutamylcyclotransferase AIG2-like" evidence="4">
    <location>
        <begin position="45"/>
        <end position="145"/>
    </location>
</feature>